<reference evidence="1" key="1">
    <citation type="submission" date="2023-04" db="EMBL/GenBank/DDBJ databases">
        <title>Black Yeasts Isolated from many extreme environments.</title>
        <authorList>
            <person name="Coleine C."/>
            <person name="Stajich J.E."/>
            <person name="Selbmann L."/>
        </authorList>
    </citation>
    <scope>NUCLEOTIDE SEQUENCE</scope>
    <source>
        <strain evidence="1">CCFEE 5312</strain>
    </source>
</reference>
<gene>
    <name evidence="1" type="ORF">LTR09_012584</name>
</gene>
<organism evidence="1 2">
    <name type="scientific">Extremus antarcticus</name>
    <dbReference type="NCBI Taxonomy" id="702011"/>
    <lineage>
        <taxon>Eukaryota</taxon>
        <taxon>Fungi</taxon>
        <taxon>Dikarya</taxon>
        <taxon>Ascomycota</taxon>
        <taxon>Pezizomycotina</taxon>
        <taxon>Dothideomycetes</taxon>
        <taxon>Dothideomycetidae</taxon>
        <taxon>Mycosphaerellales</taxon>
        <taxon>Extremaceae</taxon>
        <taxon>Extremus</taxon>
    </lineage>
</organism>
<dbReference type="EMBL" id="JAWDJX010000138">
    <property type="protein sequence ID" value="KAK3045890.1"/>
    <property type="molecule type" value="Genomic_DNA"/>
</dbReference>
<keyword evidence="2" id="KW-1185">Reference proteome</keyword>
<sequence length="109" mass="12645">MADSGLDIVARWLENNRQADDFLGQTDISQPPPIATQGDNFDIPFRFDAEAWDWPQLQRVEQLEANVREMKVEHAKMSTMIRDLLLMENNLPPLQKHSGFVLRKRRPTS</sequence>
<comment type="caution">
    <text evidence="1">The sequence shown here is derived from an EMBL/GenBank/DDBJ whole genome shotgun (WGS) entry which is preliminary data.</text>
</comment>
<proteinExistence type="predicted"/>
<accession>A0AAJ0D9T9</accession>
<evidence type="ECO:0000313" key="1">
    <source>
        <dbReference type="EMBL" id="KAK3045890.1"/>
    </source>
</evidence>
<name>A0AAJ0D9T9_9PEZI</name>
<dbReference type="Proteomes" id="UP001271007">
    <property type="component" value="Unassembled WGS sequence"/>
</dbReference>
<protein>
    <submittedName>
        <fullName evidence="1">Uncharacterized protein</fullName>
    </submittedName>
</protein>
<dbReference type="AlphaFoldDB" id="A0AAJ0D9T9"/>
<evidence type="ECO:0000313" key="2">
    <source>
        <dbReference type="Proteomes" id="UP001271007"/>
    </source>
</evidence>